<keyword evidence="4" id="KW-1003">Cell membrane</keyword>
<feature type="signal peptide" evidence="8">
    <location>
        <begin position="1"/>
        <end position="26"/>
    </location>
</feature>
<dbReference type="InterPro" id="IPR012413">
    <property type="entry name" value="BA14K"/>
</dbReference>
<evidence type="ECO:0000313" key="9">
    <source>
        <dbReference type="EMBL" id="ABG63528.1"/>
    </source>
</evidence>
<evidence type="ECO:0000256" key="5">
    <source>
        <dbReference type="ARBA" id="ARBA00022734"/>
    </source>
</evidence>
<evidence type="ECO:0000256" key="8">
    <source>
        <dbReference type="SAM" id="SignalP"/>
    </source>
</evidence>
<dbReference type="GO" id="GO:0016020">
    <property type="term" value="C:membrane"/>
    <property type="evidence" value="ECO:0007669"/>
    <property type="project" value="UniProtKB-SubCell"/>
</dbReference>
<evidence type="ECO:0000256" key="6">
    <source>
        <dbReference type="ARBA" id="ARBA00025321"/>
    </source>
</evidence>
<evidence type="ECO:0000256" key="1">
    <source>
        <dbReference type="ARBA" id="ARBA00004167"/>
    </source>
</evidence>
<dbReference type="Pfam" id="PF07886">
    <property type="entry name" value="BA14K"/>
    <property type="match status" value="1"/>
</dbReference>
<protein>
    <recommendedName>
        <fullName evidence="3">Lectin-like protein BA14k</fullName>
    </recommendedName>
</protein>
<organism evidence="9">
    <name type="scientific">Chelativorans sp. (strain BNC1)</name>
    <dbReference type="NCBI Taxonomy" id="266779"/>
    <lineage>
        <taxon>Bacteria</taxon>
        <taxon>Pseudomonadati</taxon>
        <taxon>Pseudomonadota</taxon>
        <taxon>Alphaproteobacteria</taxon>
        <taxon>Hyphomicrobiales</taxon>
        <taxon>Phyllobacteriaceae</taxon>
        <taxon>Chelativorans</taxon>
    </lineage>
</organism>
<keyword evidence="5" id="KW-0430">Lectin</keyword>
<dbReference type="EMBL" id="CP000390">
    <property type="protein sequence ID" value="ABG63528.1"/>
    <property type="molecule type" value="Genomic_DNA"/>
</dbReference>
<comment type="subcellular location">
    <subcellularLocation>
        <location evidence="1">Membrane</location>
        <topology evidence="1">Single-pass membrane protein</topology>
    </subcellularLocation>
</comment>
<name>Q11GE7_CHESB</name>
<dbReference type="KEGG" id="mes:Meso_2136"/>
<keyword evidence="7" id="KW-0472">Membrane</keyword>
<comment type="function">
    <text evidence="6">Has immunoglobulin-binding and hemagglutination properties, and can bind to mannose. Essential for virulence. May be involved in LPS biosynthesis or polysaccharide transport.</text>
</comment>
<gene>
    <name evidence="9" type="ordered locus">Meso_2136</name>
</gene>
<evidence type="ECO:0000256" key="4">
    <source>
        <dbReference type="ARBA" id="ARBA00022475"/>
    </source>
</evidence>
<sequence length="210" mass="23595" precursor="true">MNRFMKNAVLSTVIAATALSSLPAEAARRHRGDALAAGLAGVAIGAIVGGALAQPRPQRVYIDPPAPVYVRPSYAPPPYYYQPVPVNPRPALGYDPAPAVEIVEYYRPAPVYRLPAPIYRPAPTYRVVEYYQRPAYRRPIPVYRAPAPGYRTVEYLQQRPFYGRSSPAYHGLTPWTRDWYTACSLRYRSFDPRSGTFLGYDGRRHFCRAG</sequence>
<dbReference type="HOGENOM" id="CLU_095224_1_0_5"/>
<feature type="transmembrane region" description="Helical" evidence="7">
    <location>
        <begin position="34"/>
        <end position="53"/>
    </location>
</feature>
<dbReference type="OrthoDB" id="7889197at2"/>
<keyword evidence="7" id="KW-0812">Transmembrane</keyword>
<keyword evidence="8" id="KW-0732">Signal</keyword>
<comment type="similarity">
    <text evidence="2">Belongs to the BA14k family.</text>
</comment>
<reference evidence="9" key="1">
    <citation type="submission" date="2006-06" db="EMBL/GenBank/DDBJ databases">
        <title>Complete sequence of chromosome of Chelativorans sp. BNC1.</title>
        <authorList>
            <consortium name="US DOE Joint Genome Institute"/>
            <person name="Copeland A."/>
            <person name="Lucas S."/>
            <person name="Lapidus A."/>
            <person name="Barry K."/>
            <person name="Detter J.C."/>
            <person name="Glavina del Rio T."/>
            <person name="Hammon N."/>
            <person name="Israni S."/>
            <person name="Dalin E."/>
            <person name="Tice H."/>
            <person name="Pitluck S."/>
            <person name="Chertkov O."/>
            <person name="Brettin T."/>
            <person name="Bruce D."/>
            <person name="Han C."/>
            <person name="Tapia R."/>
            <person name="Gilna P."/>
            <person name="Schmutz J."/>
            <person name="Larimer F."/>
            <person name="Land M."/>
            <person name="Hauser L."/>
            <person name="Kyrpides N."/>
            <person name="Mikhailova N."/>
            <person name="Richardson P."/>
        </authorList>
    </citation>
    <scope>NUCLEOTIDE SEQUENCE</scope>
    <source>
        <strain evidence="9">BNC1</strain>
    </source>
</reference>
<feature type="chain" id="PRO_5004180216" description="Lectin-like protein BA14k" evidence="8">
    <location>
        <begin position="27"/>
        <end position="210"/>
    </location>
</feature>
<dbReference type="GO" id="GO:0030246">
    <property type="term" value="F:carbohydrate binding"/>
    <property type="evidence" value="ECO:0007669"/>
    <property type="project" value="UniProtKB-KW"/>
</dbReference>
<evidence type="ECO:0000256" key="3">
    <source>
        <dbReference type="ARBA" id="ARBA00020552"/>
    </source>
</evidence>
<accession>Q11GE7</accession>
<proteinExistence type="inferred from homology"/>
<evidence type="ECO:0000256" key="7">
    <source>
        <dbReference type="SAM" id="Phobius"/>
    </source>
</evidence>
<evidence type="ECO:0000256" key="2">
    <source>
        <dbReference type="ARBA" id="ARBA00010270"/>
    </source>
</evidence>
<keyword evidence="7" id="KW-1133">Transmembrane helix</keyword>
<dbReference type="STRING" id="266779.Meso_2136"/>
<dbReference type="eggNOG" id="ENOG50316MJ">
    <property type="taxonomic scope" value="Bacteria"/>
</dbReference>
<dbReference type="AlphaFoldDB" id="Q11GE7"/>